<proteinExistence type="predicted"/>
<name>A0AAW0V3V8_SCYPA</name>
<sequence>MGVLPLDTWWGVGVIKDMRQYWWKLKERERALRPLTQIHHPSPQPTPAYPSSPLLAYAITSQDGANRGHNLPATAFPSTAGSSEMLRVFSNFLFKSSKRHM</sequence>
<reference evidence="1 2" key="1">
    <citation type="submission" date="2023-03" db="EMBL/GenBank/DDBJ databases">
        <title>High-quality genome of Scylla paramamosain provides insights in environmental adaptation.</title>
        <authorList>
            <person name="Zhang L."/>
        </authorList>
    </citation>
    <scope>NUCLEOTIDE SEQUENCE [LARGE SCALE GENOMIC DNA]</scope>
    <source>
        <strain evidence="1">LZ_2023a</strain>
        <tissue evidence="1">Muscle</tissue>
    </source>
</reference>
<keyword evidence="2" id="KW-1185">Reference proteome</keyword>
<dbReference type="Proteomes" id="UP001487740">
    <property type="component" value="Unassembled WGS sequence"/>
</dbReference>
<evidence type="ECO:0000313" key="1">
    <source>
        <dbReference type="EMBL" id="KAK8406158.1"/>
    </source>
</evidence>
<comment type="caution">
    <text evidence="1">The sequence shown here is derived from an EMBL/GenBank/DDBJ whole genome shotgun (WGS) entry which is preliminary data.</text>
</comment>
<dbReference type="EMBL" id="JARAKH010000002">
    <property type="protein sequence ID" value="KAK8406158.1"/>
    <property type="molecule type" value="Genomic_DNA"/>
</dbReference>
<dbReference type="AlphaFoldDB" id="A0AAW0V3V8"/>
<accession>A0AAW0V3V8</accession>
<protein>
    <submittedName>
        <fullName evidence="1">Uncharacterized protein</fullName>
    </submittedName>
</protein>
<gene>
    <name evidence="1" type="ORF">O3P69_007110</name>
</gene>
<evidence type="ECO:0000313" key="2">
    <source>
        <dbReference type="Proteomes" id="UP001487740"/>
    </source>
</evidence>
<organism evidence="1 2">
    <name type="scientific">Scylla paramamosain</name>
    <name type="common">Mud crab</name>
    <dbReference type="NCBI Taxonomy" id="85552"/>
    <lineage>
        <taxon>Eukaryota</taxon>
        <taxon>Metazoa</taxon>
        <taxon>Ecdysozoa</taxon>
        <taxon>Arthropoda</taxon>
        <taxon>Crustacea</taxon>
        <taxon>Multicrustacea</taxon>
        <taxon>Malacostraca</taxon>
        <taxon>Eumalacostraca</taxon>
        <taxon>Eucarida</taxon>
        <taxon>Decapoda</taxon>
        <taxon>Pleocyemata</taxon>
        <taxon>Brachyura</taxon>
        <taxon>Eubrachyura</taxon>
        <taxon>Portunoidea</taxon>
        <taxon>Portunidae</taxon>
        <taxon>Portuninae</taxon>
        <taxon>Scylla</taxon>
    </lineage>
</organism>